<keyword evidence="5 10" id="KW-1133">Transmembrane helix</keyword>
<feature type="transmembrane region" description="Helical" evidence="10">
    <location>
        <begin position="64"/>
        <end position="82"/>
    </location>
</feature>
<dbReference type="InterPro" id="IPR003807">
    <property type="entry name" value="DUF202"/>
</dbReference>
<feature type="transmembrane region" description="Helical" evidence="10">
    <location>
        <begin position="33"/>
        <end position="52"/>
    </location>
</feature>
<feature type="compositionally biased region" description="Basic residues" evidence="9">
    <location>
        <begin position="264"/>
        <end position="276"/>
    </location>
</feature>
<dbReference type="GO" id="GO:0003735">
    <property type="term" value="F:structural constituent of ribosome"/>
    <property type="evidence" value="ECO:0007669"/>
    <property type="project" value="InterPro"/>
</dbReference>
<evidence type="ECO:0000256" key="2">
    <source>
        <dbReference type="ARBA" id="ARBA00009680"/>
    </source>
</evidence>
<dbReference type="FunFam" id="3.30.70.3370:FF:000001">
    <property type="entry name" value="40S ribosomal protein S24"/>
    <property type="match status" value="1"/>
</dbReference>
<dbReference type="Proteomes" id="UP000568158">
    <property type="component" value="Unassembled WGS sequence"/>
</dbReference>
<dbReference type="PROSITE" id="PS00529">
    <property type="entry name" value="RIBOSOMAL_S24E"/>
    <property type="match status" value="1"/>
</dbReference>
<evidence type="ECO:0000256" key="10">
    <source>
        <dbReference type="SAM" id="Phobius"/>
    </source>
</evidence>
<evidence type="ECO:0000256" key="4">
    <source>
        <dbReference type="ARBA" id="ARBA00022980"/>
    </source>
</evidence>
<keyword evidence="3 10" id="KW-0812">Transmembrane</keyword>
<evidence type="ECO:0000256" key="7">
    <source>
        <dbReference type="ARBA" id="ARBA00023274"/>
    </source>
</evidence>
<dbReference type="AlphaFoldDB" id="A0A8H6BFA6"/>
<keyword evidence="6 10" id="KW-0472">Membrane</keyword>
<gene>
    <name evidence="12" type="ORF">HII12_002827</name>
</gene>
<dbReference type="Pfam" id="PF01282">
    <property type="entry name" value="Ribosomal_S24e"/>
    <property type="match status" value="1"/>
</dbReference>
<reference evidence="12 13" key="1">
    <citation type="journal article" date="2020" name="Appl. Microbiol. Biotechnol.">
        <title>Targeted gene deletion in Brettanomyces bruxellensis with an expression-free CRISPR-Cas9 system.</title>
        <authorList>
            <person name="Varela C."/>
            <person name="Bartel C."/>
            <person name="Onetto C."/>
            <person name="Borneman A."/>
        </authorList>
    </citation>
    <scope>NUCLEOTIDE SEQUENCE [LARGE SCALE GENOMIC DNA]</scope>
    <source>
        <strain evidence="12 13">AWRI1613</strain>
    </source>
</reference>
<keyword evidence="4" id="KW-0689">Ribosomal protein</keyword>
<dbReference type="PANTHER" id="PTHR10496">
    <property type="entry name" value="40S RIBOSOMAL PROTEIN S24"/>
    <property type="match status" value="1"/>
</dbReference>
<name>A0A8H6BFA6_DEKBR</name>
<feature type="region of interest" description="Disordered" evidence="9">
    <location>
        <begin position="259"/>
        <end position="294"/>
    </location>
</feature>
<evidence type="ECO:0000256" key="5">
    <source>
        <dbReference type="ARBA" id="ARBA00022989"/>
    </source>
</evidence>
<proteinExistence type="inferred from homology"/>
<dbReference type="GO" id="GO:0005840">
    <property type="term" value="C:ribosome"/>
    <property type="evidence" value="ECO:0007669"/>
    <property type="project" value="UniProtKB-KW"/>
</dbReference>
<dbReference type="InterPro" id="IPR053709">
    <property type="entry name" value="eRP_eS24_sf"/>
</dbReference>
<dbReference type="Gene3D" id="3.30.70.3370">
    <property type="match status" value="1"/>
</dbReference>
<evidence type="ECO:0000256" key="6">
    <source>
        <dbReference type="ARBA" id="ARBA00023136"/>
    </source>
</evidence>
<evidence type="ECO:0000256" key="9">
    <source>
        <dbReference type="SAM" id="MobiDB-lite"/>
    </source>
</evidence>
<evidence type="ECO:0000313" key="13">
    <source>
        <dbReference type="Proteomes" id="UP000568158"/>
    </source>
</evidence>
<dbReference type="Pfam" id="PF02656">
    <property type="entry name" value="DUF202"/>
    <property type="match status" value="1"/>
</dbReference>
<comment type="similarity">
    <text evidence="2 8">Belongs to the eukaryotic ribosomal protein eS24 family.</text>
</comment>
<dbReference type="GO" id="GO:1990904">
    <property type="term" value="C:ribonucleoprotein complex"/>
    <property type="evidence" value="ECO:0007669"/>
    <property type="project" value="UniProtKB-KW"/>
</dbReference>
<dbReference type="InterPro" id="IPR018098">
    <property type="entry name" value="Ribosomal_eS24_CS"/>
</dbReference>
<keyword evidence="7" id="KW-0687">Ribonucleoprotein</keyword>
<dbReference type="HAMAP" id="MF_00545">
    <property type="entry name" value="Ribosomal_eS24"/>
    <property type="match status" value="1"/>
</dbReference>
<organism evidence="12 13">
    <name type="scientific">Dekkera bruxellensis</name>
    <name type="common">Brettanomyces custersii</name>
    <dbReference type="NCBI Taxonomy" id="5007"/>
    <lineage>
        <taxon>Eukaryota</taxon>
        <taxon>Fungi</taxon>
        <taxon>Dikarya</taxon>
        <taxon>Ascomycota</taxon>
        <taxon>Saccharomycotina</taxon>
        <taxon>Pichiomycetes</taxon>
        <taxon>Pichiales</taxon>
        <taxon>Pichiaceae</taxon>
        <taxon>Brettanomyces</taxon>
    </lineage>
</organism>
<sequence>MSSAPLLQKAPGKRIALPTRVEPKVFFANERTFLSWLNFTVILGSLAVGLLNFGDRIGRISASLFNLIAMGTMIYALVTYHWRANAIRRRGSGPYDDRFGPTMLCFFLVDCRHSQLYFKNTGLNYVSEMLLFIFSMLVMLHRDQFLIRDYYSPDSQGTEKSDAITIRTRKVISNPLLKRRQFVIDVIHPSKANVPKTELEEKLADLYKTEKDCISVFGFRTQYGGGKSTGFGLVYDSVADAKKFEPHYRLVRAGLANKIEKPSRQQRKQKKNRNKKVFGTQRRYAAKKAKRAQE</sequence>
<feature type="domain" description="DUF202" evidence="11">
    <location>
        <begin position="24"/>
        <end position="85"/>
    </location>
</feature>
<dbReference type="SUPFAM" id="SSF54189">
    <property type="entry name" value="Ribosomal proteins S24e, L23 and L15e"/>
    <property type="match status" value="1"/>
</dbReference>
<evidence type="ECO:0000259" key="11">
    <source>
        <dbReference type="Pfam" id="PF02656"/>
    </source>
</evidence>
<feature type="compositionally biased region" description="Basic residues" evidence="9">
    <location>
        <begin position="284"/>
        <end position="294"/>
    </location>
</feature>
<accession>A0A8H6BFA6</accession>
<comment type="subcellular location">
    <subcellularLocation>
        <location evidence="1">Endomembrane system</location>
        <topology evidence="1">Multi-pass membrane protein</topology>
    </subcellularLocation>
</comment>
<dbReference type="GO" id="GO:0006412">
    <property type="term" value="P:translation"/>
    <property type="evidence" value="ECO:0007669"/>
    <property type="project" value="InterPro"/>
</dbReference>
<evidence type="ECO:0000256" key="1">
    <source>
        <dbReference type="ARBA" id="ARBA00004127"/>
    </source>
</evidence>
<dbReference type="EMBL" id="JABCYN010000026">
    <property type="protein sequence ID" value="KAF6010586.1"/>
    <property type="molecule type" value="Genomic_DNA"/>
</dbReference>
<comment type="caution">
    <text evidence="12">The sequence shown here is derived from an EMBL/GenBank/DDBJ whole genome shotgun (WGS) entry which is preliminary data.</text>
</comment>
<feature type="transmembrane region" description="Helical" evidence="10">
    <location>
        <begin position="122"/>
        <end position="140"/>
    </location>
</feature>
<evidence type="ECO:0000256" key="3">
    <source>
        <dbReference type="ARBA" id="ARBA00022692"/>
    </source>
</evidence>
<dbReference type="InterPro" id="IPR012678">
    <property type="entry name" value="Ribosomal_uL23/eL15/eS24_sf"/>
</dbReference>
<evidence type="ECO:0000256" key="8">
    <source>
        <dbReference type="RuleBase" id="RU004383"/>
    </source>
</evidence>
<dbReference type="GO" id="GO:0012505">
    <property type="term" value="C:endomembrane system"/>
    <property type="evidence" value="ECO:0007669"/>
    <property type="project" value="UniProtKB-SubCell"/>
</dbReference>
<protein>
    <recommendedName>
        <fullName evidence="8">40S ribosomal protein S24</fullName>
    </recommendedName>
</protein>
<dbReference type="InterPro" id="IPR001976">
    <property type="entry name" value="Ribosomal_eS24"/>
</dbReference>
<evidence type="ECO:0000313" key="12">
    <source>
        <dbReference type="EMBL" id="KAF6010586.1"/>
    </source>
</evidence>